<dbReference type="GO" id="GO:0008168">
    <property type="term" value="F:methyltransferase activity"/>
    <property type="evidence" value="ECO:0007669"/>
    <property type="project" value="UniProtKB-KW"/>
</dbReference>
<reference evidence="5" key="1">
    <citation type="submission" date="2016-10" db="EMBL/GenBank/DDBJ databases">
        <authorList>
            <person name="Varghese N."/>
            <person name="Submissions S."/>
        </authorList>
    </citation>
    <scope>NUCLEOTIDE SEQUENCE [LARGE SCALE GENOMIC DNA]</scope>
    <source>
        <strain evidence="5">DSM 45789</strain>
    </source>
</reference>
<protein>
    <submittedName>
        <fullName evidence="4">Methyltransferase domain-containing protein</fullName>
    </submittedName>
</protein>
<keyword evidence="5" id="KW-1185">Reference proteome</keyword>
<dbReference type="EMBL" id="FPAA01000003">
    <property type="protein sequence ID" value="SFS50491.1"/>
    <property type="molecule type" value="Genomic_DNA"/>
</dbReference>
<dbReference type="SUPFAM" id="SSF53335">
    <property type="entry name" value="S-adenosyl-L-methionine-dependent methyltransferases"/>
    <property type="match status" value="1"/>
</dbReference>
<keyword evidence="1 4" id="KW-0489">Methyltransferase</keyword>
<gene>
    <name evidence="4" type="ORF">SAMN05444972_10378</name>
</gene>
<dbReference type="Pfam" id="PF13649">
    <property type="entry name" value="Methyltransf_25"/>
    <property type="match status" value="1"/>
</dbReference>
<dbReference type="OrthoDB" id="9804312at2"/>
<organism evidence="4 5">
    <name type="scientific">Marininema halotolerans</name>
    <dbReference type="NCBI Taxonomy" id="1155944"/>
    <lineage>
        <taxon>Bacteria</taxon>
        <taxon>Bacillati</taxon>
        <taxon>Bacillota</taxon>
        <taxon>Bacilli</taxon>
        <taxon>Bacillales</taxon>
        <taxon>Thermoactinomycetaceae</taxon>
        <taxon>Marininema</taxon>
    </lineage>
</organism>
<dbReference type="Proteomes" id="UP000198660">
    <property type="component" value="Unassembled WGS sequence"/>
</dbReference>
<dbReference type="GO" id="GO:0032259">
    <property type="term" value="P:methylation"/>
    <property type="evidence" value="ECO:0007669"/>
    <property type="project" value="UniProtKB-KW"/>
</dbReference>
<dbReference type="CDD" id="cd02440">
    <property type="entry name" value="AdoMet_MTases"/>
    <property type="match status" value="1"/>
</dbReference>
<evidence type="ECO:0000256" key="2">
    <source>
        <dbReference type="ARBA" id="ARBA00022679"/>
    </source>
</evidence>
<dbReference type="RefSeq" id="WP_091834694.1">
    <property type="nucleotide sequence ID" value="NZ_FPAA01000003.1"/>
</dbReference>
<feature type="domain" description="Methyltransferase" evidence="3">
    <location>
        <begin position="40"/>
        <end position="139"/>
    </location>
</feature>
<dbReference type="Gene3D" id="3.40.50.150">
    <property type="entry name" value="Vaccinia Virus protein VP39"/>
    <property type="match status" value="1"/>
</dbReference>
<dbReference type="PANTHER" id="PTHR43861:SF1">
    <property type="entry name" value="TRANS-ACONITATE 2-METHYLTRANSFERASE"/>
    <property type="match status" value="1"/>
</dbReference>
<proteinExistence type="predicted"/>
<name>A0A1I6QDD2_9BACL</name>
<evidence type="ECO:0000313" key="4">
    <source>
        <dbReference type="EMBL" id="SFS50491.1"/>
    </source>
</evidence>
<accession>A0A1I6QDD2</accession>
<dbReference type="Gene3D" id="2.20.25.110">
    <property type="entry name" value="S-adenosyl-L-methionine-dependent methyltransferases"/>
    <property type="match status" value="1"/>
</dbReference>
<evidence type="ECO:0000259" key="3">
    <source>
        <dbReference type="Pfam" id="PF13649"/>
    </source>
</evidence>
<sequence>MGKPKIYRNFTTVEFYDSYLGNSTEDIPFWLEVTKNDQEILDIGCGTGRVAIPLGIQGKTVYGIDNSMAMLQAFREKINNQYPQLKNQIHIHQQDMRSFHIDKKFHTMIIPDISFNHLATNQDVNDTLQSINQHLFPGGKLILEVINPIRVVTNQTKTIHKHVQTGKYFLTWTLGKYIHDKQIYETANYYQYCDAQGKPENDKITQVNIYYRFYYPQEMDYILEANGFRIINKYGGYDQSPFTGKEDLQIYIVRKNK</sequence>
<dbReference type="PANTHER" id="PTHR43861">
    <property type="entry name" value="TRANS-ACONITATE 2-METHYLTRANSFERASE-RELATED"/>
    <property type="match status" value="1"/>
</dbReference>
<evidence type="ECO:0000313" key="5">
    <source>
        <dbReference type="Proteomes" id="UP000198660"/>
    </source>
</evidence>
<dbReference type="AlphaFoldDB" id="A0A1I6QDD2"/>
<dbReference type="InterPro" id="IPR029063">
    <property type="entry name" value="SAM-dependent_MTases_sf"/>
</dbReference>
<evidence type="ECO:0000256" key="1">
    <source>
        <dbReference type="ARBA" id="ARBA00022603"/>
    </source>
</evidence>
<dbReference type="InterPro" id="IPR041698">
    <property type="entry name" value="Methyltransf_25"/>
</dbReference>
<keyword evidence="2 4" id="KW-0808">Transferase</keyword>